<proteinExistence type="inferred from homology"/>
<dbReference type="InterPro" id="IPR011009">
    <property type="entry name" value="Kinase-like_dom_sf"/>
</dbReference>
<sequence length="284" mass="30075">MTRQSAIARRAEQLLGTAVVSTAPVAGGDINTATRLRLSDGRVVLLKSQAGPPPGFFASEARGLQRLAEAGAPVPTPLAYDEACLLLPWIEPARPTADAADQLGRDLAALHQAPCAGFGGDKDGWIGRLPLSNATAATWADFYAGQRVAPYLRLALERRAIDADDAEAVAAAMGRLAALVPVEPPALLHGDLWNGNVLWGADGRAHLIDPAVHGGHRETDLAMLALFGLPQLPRVLAAYQEVFPLADGWEERIGLHQLFPLLVHAAMFGGSYGDRAARLARAFL</sequence>
<keyword evidence="1 2" id="KW-0418">Kinase</keyword>
<comment type="similarity">
    <text evidence="1">Belongs to the fructosamine kinase family.</text>
</comment>
<organism evidence="2 3">
    <name type="scientific">Nocardioides phosphati</name>
    <dbReference type="NCBI Taxonomy" id="1867775"/>
    <lineage>
        <taxon>Bacteria</taxon>
        <taxon>Bacillati</taxon>
        <taxon>Actinomycetota</taxon>
        <taxon>Actinomycetes</taxon>
        <taxon>Propionibacteriales</taxon>
        <taxon>Nocardioidaceae</taxon>
        <taxon>Nocardioides</taxon>
    </lineage>
</organism>
<dbReference type="Proteomes" id="UP000655410">
    <property type="component" value="Unassembled WGS sequence"/>
</dbReference>
<dbReference type="RefSeq" id="WP_188784110.1">
    <property type="nucleotide sequence ID" value="NZ_BMNI01000005.1"/>
</dbReference>
<evidence type="ECO:0000313" key="2">
    <source>
        <dbReference type="EMBL" id="GGO90505.1"/>
    </source>
</evidence>
<dbReference type="Gene3D" id="1.20.1270.240">
    <property type="match status" value="1"/>
</dbReference>
<dbReference type="Pfam" id="PF03881">
    <property type="entry name" value="Fructosamin_kin"/>
    <property type="match status" value="1"/>
</dbReference>
<dbReference type="EMBL" id="BMNI01000005">
    <property type="protein sequence ID" value="GGO90505.1"/>
    <property type="molecule type" value="Genomic_DNA"/>
</dbReference>
<dbReference type="Gene3D" id="3.30.200.20">
    <property type="entry name" value="Phosphorylase Kinase, domain 1"/>
    <property type="match status" value="1"/>
</dbReference>
<protein>
    <submittedName>
        <fullName evidence="2">Fructosamine kinase</fullName>
    </submittedName>
</protein>
<evidence type="ECO:0000313" key="3">
    <source>
        <dbReference type="Proteomes" id="UP000655410"/>
    </source>
</evidence>
<dbReference type="Gene3D" id="1.10.510.10">
    <property type="entry name" value="Transferase(Phosphotransferase) domain 1"/>
    <property type="match status" value="1"/>
</dbReference>
<gene>
    <name evidence="2" type="ORF">GCM10011584_22450</name>
</gene>
<reference evidence="3" key="1">
    <citation type="journal article" date="2019" name="Int. J. Syst. Evol. Microbiol.">
        <title>The Global Catalogue of Microorganisms (GCM) 10K type strain sequencing project: providing services to taxonomists for standard genome sequencing and annotation.</title>
        <authorList>
            <consortium name="The Broad Institute Genomics Platform"/>
            <consortium name="The Broad Institute Genome Sequencing Center for Infectious Disease"/>
            <person name="Wu L."/>
            <person name="Ma J."/>
        </authorList>
    </citation>
    <scope>NUCLEOTIDE SEQUENCE [LARGE SCALE GENOMIC DNA]</scope>
    <source>
        <strain evidence="3">CGMCC 4.7371</strain>
    </source>
</reference>
<dbReference type="PANTHER" id="PTHR12149:SF8">
    <property type="entry name" value="PROTEIN-RIBULOSAMINE 3-KINASE"/>
    <property type="match status" value="1"/>
</dbReference>
<dbReference type="PANTHER" id="PTHR12149">
    <property type="entry name" value="FRUCTOSAMINE 3 KINASE-RELATED PROTEIN"/>
    <property type="match status" value="1"/>
</dbReference>
<accession>A0ABQ2NAZ7</accession>
<dbReference type="SUPFAM" id="SSF56112">
    <property type="entry name" value="Protein kinase-like (PK-like)"/>
    <property type="match status" value="1"/>
</dbReference>
<keyword evidence="3" id="KW-1185">Reference proteome</keyword>
<dbReference type="PIRSF" id="PIRSF006221">
    <property type="entry name" value="Ketosamine-3-kinase"/>
    <property type="match status" value="1"/>
</dbReference>
<keyword evidence="1" id="KW-0808">Transferase</keyword>
<dbReference type="GO" id="GO:0016301">
    <property type="term" value="F:kinase activity"/>
    <property type="evidence" value="ECO:0007669"/>
    <property type="project" value="UniProtKB-KW"/>
</dbReference>
<name>A0ABQ2NAZ7_9ACTN</name>
<evidence type="ECO:0000256" key="1">
    <source>
        <dbReference type="PIRNR" id="PIRNR006221"/>
    </source>
</evidence>
<dbReference type="InterPro" id="IPR016477">
    <property type="entry name" value="Fructo-/Ketosamine-3-kinase"/>
</dbReference>
<comment type="caution">
    <text evidence="2">The sequence shown here is derived from an EMBL/GenBank/DDBJ whole genome shotgun (WGS) entry which is preliminary data.</text>
</comment>